<accession>A0A085ZEB9</accession>
<gene>
    <name evidence="2" type="ORF">IX38_12490</name>
</gene>
<keyword evidence="3" id="KW-1185">Reference proteome</keyword>
<dbReference type="Proteomes" id="UP000028703">
    <property type="component" value="Unassembled WGS sequence"/>
</dbReference>
<dbReference type="RefSeq" id="WP_034705258.1">
    <property type="nucleotide sequence ID" value="NZ_JPRO01000010.1"/>
</dbReference>
<name>A0A085ZEB9_9FLAO</name>
<reference evidence="2 3" key="1">
    <citation type="submission" date="2014-07" db="EMBL/GenBank/DDBJ databases">
        <title>Genome of Chryseobacterium luteum DSM 18605.</title>
        <authorList>
            <person name="Stropko S.J."/>
            <person name="Pipes S.E."/>
            <person name="Newman J.D."/>
        </authorList>
    </citation>
    <scope>NUCLEOTIDE SEQUENCE [LARGE SCALE GENOMIC DNA]</scope>
    <source>
        <strain evidence="2 3">DSM 18605</strain>
    </source>
</reference>
<evidence type="ECO:0000313" key="2">
    <source>
        <dbReference type="EMBL" id="KFF02783.1"/>
    </source>
</evidence>
<dbReference type="EMBL" id="JPRO01000010">
    <property type="protein sequence ID" value="KFF02783.1"/>
    <property type="molecule type" value="Genomic_DNA"/>
</dbReference>
<sequence>MNKVQKIFLAIGILFIAYCFFSSIMAQVGRNVSRMQASKSFTEDDFVENTYQVTEVWQRTFERQHMPGSKSSYIYLKVKGEPFNLNFGYNATDYGDSTTKNDLFLKYLQKGKIIKVKINKGDLAFAADKSFKKSVTDFFAGTNKEVEIYKLSVDGRPLFEQSILTPTFANRDFADIAIEHNLLRLGLILALLYALIYWIPKLVKKLKT</sequence>
<protein>
    <submittedName>
        <fullName evidence="2">Uncharacterized protein</fullName>
    </submittedName>
</protein>
<keyword evidence="1" id="KW-0472">Membrane</keyword>
<dbReference type="AlphaFoldDB" id="A0A085ZEB9"/>
<evidence type="ECO:0000313" key="3">
    <source>
        <dbReference type="Proteomes" id="UP000028703"/>
    </source>
</evidence>
<evidence type="ECO:0000256" key="1">
    <source>
        <dbReference type="SAM" id="Phobius"/>
    </source>
</evidence>
<feature type="transmembrane region" description="Helical" evidence="1">
    <location>
        <begin position="182"/>
        <end position="199"/>
    </location>
</feature>
<keyword evidence="1" id="KW-1133">Transmembrane helix</keyword>
<dbReference type="OrthoDB" id="9894607at2"/>
<proteinExistence type="predicted"/>
<organism evidence="2 3">
    <name type="scientific">Chryseobacterium luteum</name>
    <dbReference type="NCBI Taxonomy" id="421531"/>
    <lineage>
        <taxon>Bacteria</taxon>
        <taxon>Pseudomonadati</taxon>
        <taxon>Bacteroidota</taxon>
        <taxon>Flavobacteriia</taxon>
        <taxon>Flavobacteriales</taxon>
        <taxon>Weeksellaceae</taxon>
        <taxon>Chryseobacterium group</taxon>
        <taxon>Chryseobacterium</taxon>
    </lineage>
</organism>
<keyword evidence="1" id="KW-0812">Transmembrane</keyword>
<comment type="caution">
    <text evidence="2">The sequence shown here is derived from an EMBL/GenBank/DDBJ whole genome shotgun (WGS) entry which is preliminary data.</text>
</comment>